<keyword evidence="2" id="KW-0479">Metal-binding</keyword>
<name>A0ABT1PWJ0_9ACTN</name>
<dbReference type="EMBL" id="JANFNG010000011">
    <property type="protein sequence ID" value="MCQ4082046.1"/>
    <property type="molecule type" value="Genomic_DNA"/>
</dbReference>
<dbReference type="CDD" id="cd11030">
    <property type="entry name" value="CYP105-like"/>
    <property type="match status" value="1"/>
</dbReference>
<sequence length="418" mass="47129">MRVTEPSPCSTGGPPPTTLPTHRSCPFDPPEEYDRLREQDPVSRLAFPDGKTGWLLTRHQDVRALLADDRFSSDRRRASSPLRTFPLRPDDLQSRAGMLITMDPPEHTRYRRMLTRYFTVRRMRALAPRVEQIVAEHLDAMERSGPPVDLVRAFALPIPSLVICELLGVPYDDRAKFQQWTSTLLRLDTDEETALAARDALRDYMLGLVAVKRFHPDDALLSHLIATQDMQETPQDAELTDEELAGVGRLLLVAGHETTANMLALGTYTLLSNPGQLRAMLDQPESVERAVEELLRYLTIVQFGTIRVAREDVEIDGRHIRAGETVVASLAAANRDPEHFRHPEELDLGREPSQHVAFGHGIHQCLGQQLARVEMEVAFPALFRRFPGLRLAVTPEQVPMRDDMLIYGVHALPLTWDG</sequence>
<dbReference type="Proteomes" id="UP001057702">
    <property type="component" value="Unassembled WGS sequence"/>
</dbReference>
<dbReference type="PROSITE" id="PS00086">
    <property type="entry name" value="CYTOCHROME_P450"/>
    <property type="match status" value="1"/>
</dbReference>
<organism evidence="4 5">
    <name type="scientific">Streptomyces humicola</name>
    <dbReference type="NCBI Taxonomy" id="2953240"/>
    <lineage>
        <taxon>Bacteria</taxon>
        <taxon>Bacillati</taxon>
        <taxon>Actinomycetota</taxon>
        <taxon>Actinomycetes</taxon>
        <taxon>Kitasatosporales</taxon>
        <taxon>Streptomycetaceae</taxon>
        <taxon>Streptomyces</taxon>
    </lineage>
</organism>
<evidence type="ECO:0000256" key="2">
    <source>
        <dbReference type="RuleBase" id="RU000461"/>
    </source>
</evidence>
<evidence type="ECO:0000256" key="3">
    <source>
        <dbReference type="SAM" id="MobiDB-lite"/>
    </source>
</evidence>
<keyword evidence="2" id="KW-0408">Iron</keyword>
<dbReference type="InterPro" id="IPR036396">
    <property type="entry name" value="Cyt_P450_sf"/>
</dbReference>
<dbReference type="PRINTS" id="PR00359">
    <property type="entry name" value="BP450"/>
</dbReference>
<dbReference type="PRINTS" id="PR00385">
    <property type="entry name" value="P450"/>
</dbReference>
<evidence type="ECO:0000313" key="4">
    <source>
        <dbReference type="EMBL" id="MCQ4082046.1"/>
    </source>
</evidence>
<dbReference type="Pfam" id="PF00067">
    <property type="entry name" value="p450"/>
    <property type="match status" value="1"/>
</dbReference>
<keyword evidence="5" id="KW-1185">Reference proteome</keyword>
<keyword evidence="2" id="KW-0503">Monooxygenase</keyword>
<accession>A0ABT1PWJ0</accession>
<comment type="similarity">
    <text evidence="1 2">Belongs to the cytochrome P450 family.</text>
</comment>
<comment type="caution">
    <text evidence="4">The sequence shown here is derived from an EMBL/GenBank/DDBJ whole genome shotgun (WGS) entry which is preliminary data.</text>
</comment>
<evidence type="ECO:0000256" key="1">
    <source>
        <dbReference type="ARBA" id="ARBA00010617"/>
    </source>
</evidence>
<dbReference type="InterPro" id="IPR001128">
    <property type="entry name" value="Cyt_P450"/>
</dbReference>
<feature type="region of interest" description="Disordered" evidence="3">
    <location>
        <begin position="1"/>
        <end position="34"/>
    </location>
</feature>
<dbReference type="PANTHER" id="PTHR46696">
    <property type="entry name" value="P450, PUTATIVE (EUROFUNG)-RELATED"/>
    <property type="match status" value="1"/>
</dbReference>
<dbReference type="RefSeq" id="WP_255920955.1">
    <property type="nucleotide sequence ID" value="NZ_JANFNG010000011.1"/>
</dbReference>
<dbReference type="Gene3D" id="1.10.630.10">
    <property type="entry name" value="Cytochrome P450"/>
    <property type="match status" value="1"/>
</dbReference>
<evidence type="ECO:0000313" key="5">
    <source>
        <dbReference type="Proteomes" id="UP001057702"/>
    </source>
</evidence>
<keyword evidence="2" id="KW-0560">Oxidoreductase</keyword>
<dbReference type="InterPro" id="IPR017972">
    <property type="entry name" value="Cyt_P450_CS"/>
</dbReference>
<reference evidence="4" key="1">
    <citation type="submission" date="2022-06" db="EMBL/GenBank/DDBJ databases">
        <title>Draft genome sequence of Streptomyces sp. RB6PN25 isolated from peat swamp forest in Thailand.</title>
        <authorList>
            <person name="Duangmal K."/>
            <person name="Klaysubun C."/>
        </authorList>
    </citation>
    <scope>NUCLEOTIDE SEQUENCE</scope>
    <source>
        <strain evidence="4">RB6PN25</strain>
    </source>
</reference>
<proteinExistence type="inferred from homology"/>
<feature type="compositionally biased region" description="Low complexity" evidence="3">
    <location>
        <begin position="1"/>
        <end position="12"/>
    </location>
</feature>
<dbReference type="InterPro" id="IPR002397">
    <property type="entry name" value="Cyt_P450_B"/>
</dbReference>
<keyword evidence="2" id="KW-0349">Heme</keyword>
<dbReference type="PANTHER" id="PTHR46696:SF1">
    <property type="entry name" value="CYTOCHROME P450 YJIB-RELATED"/>
    <property type="match status" value="1"/>
</dbReference>
<dbReference type="SUPFAM" id="SSF48264">
    <property type="entry name" value="Cytochrome P450"/>
    <property type="match status" value="1"/>
</dbReference>
<protein>
    <submittedName>
        <fullName evidence="4">Cytochrome P450</fullName>
    </submittedName>
</protein>
<gene>
    <name evidence="4" type="ORF">NGB36_15885</name>
</gene>